<keyword evidence="1" id="KW-0812">Transmembrane</keyword>
<protein>
    <submittedName>
        <fullName evidence="2">Uncharacterized protein</fullName>
    </submittedName>
</protein>
<gene>
    <name evidence="2" type="ORF">METZ01_LOCUS267437</name>
</gene>
<proteinExistence type="predicted"/>
<evidence type="ECO:0000256" key="1">
    <source>
        <dbReference type="SAM" id="Phobius"/>
    </source>
</evidence>
<sequence length="312" mass="34277">MNTVKIKKANSDSRSGFALILALALMSLVFLLVVTLITYVGAELRLTDFRKQKIVAESNARMGLMVAIGELQKHLGPDTRVTATADLLDERIEAEGETYSYSSPSSNGIDLNNDNQIDAVPFGQRHWTGVWKHRALGGRAVDPAIGVSPKNYETGNAGHKSTTYDPEFDGHPEAEIAWLVSGNEGHEKKLGLFETSGKFANFLAIPDGISQKDRRAGLGGVGYGNYENPWEDYRHVVNTRIDDYDHPLKELPDPDIDDSTVWLLKHPVLGSSYDPGNPEDWKGHLVAEPVKVSKSYLVMENMENNGQSGSPS</sequence>
<accession>A0A382JTL7</accession>
<keyword evidence="1" id="KW-1133">Transmembrane helix</keyword>
<dbReference type="EMBL" id="UINC01075923">
    <property type="protein sequence ID" value="SVC14583.1"/>
    <property type="molecule type" value="Genomic_DNA"/>
</dbReference>
<dbReference type="AlphaFoldDB" id="A0A382JTL7"/>
<feature type="transmembrane region" description="Helical" evidence="1">
    <location>
        <begin position="17"/>
        <end position="42"/>
    </location>
</feature>
<organism evidence="2">
    <name type="scientific">marine metagenome</name>
    <dbReference type="NCBI Taxonomy" id="408172"/>
    <lineage>
        <taxon>unclassified sequences</taxon>
        <taxon>metagenomes</taxon>
        <taxon>ecological metagenomes</taxon>
    </lineage>
</organism>
<keyword evidence="1" id="KW-0472">Membrane</keyword>
<evidence type="ECO:0000313" key="2">
    <source>
        <dbReference type="EMBL" id="SVC14583.1"/>
    </source>
</evidence>
<reference evidence="2" key="1">
    <citation type="submission" date="2018-05" db="EMBL/GenBank/DDBJ databases">
        <authorList>
            <person name="Lanie J.A."/>
            <person name="Ng W.-L."/>
            <person name="Kazmierczak K.M."/>
            <person name="Andrzejewski T.M."/>
            <person name="Davidsen T.M."/>
            <person name="Wayne K.J."/>
            <person name="Tettelin H."/>
            <person name="Glass J.I."/>
            <person name="Rusch D."/>
            <person name="Podicherti R."/>
            <person name="Tsui H.-C.T."/>
            <person name="Winkler M.E."/>
        </authorList>
    </citation>
    <scope>NUCLEOTIDE SEQUENCE</scope>
</reference>
<name>A0A382JTL7_9ZZZZ</name>
<feature type="non-terminal residue" evidence="2">
    <location>
        <position position="312"/>
    </location>
</feature>